<protein>
    <submittedName>
        <fullName evidence="5">26S proteasome non-ATPase regulatory subunit 10 isoform X2</fullName>
    </submittedName>
</protein>
<evidence type="ECO:0000256" key="1">
    <source>
        <dbReference type="ARBA" id="ARBA00022737"/>
    </source>
</evidence>
<evidence type="ECO:0000313" key="4">
    <source>
        <dbReference type="Proteomes" id="UP000694888"/>
    </source>
</evidence>
<proteinExistence type="predicted"/>
<organism evidence="4 5">
    <name type="scientific">Aplysia californica</name>
    <name type="common">California sea hare</name>
    <dbReference type="NCBI Taxonomy" id="6500"/>
    <lineage>
        <taxon>Eukaryota</taxon>
        <taxon>Metazoa</taxon>
        <taxon>Spiralia</taxon>
        <taxon>Lophotrochozoa</taxon>
        <taxon>Mollusca</taxon>
        <taxon>Gastropoda</taxon>
        <taxon>Heterobranchia</taxon>
        <taxon>Euthyneura</taxon>
        <taxon>Tectipleura</taxon>
        <taxon>Aplysiida</taxon>
        <taxon>Aplysioidea</taxon>
        <taxon>Aplysiidae</taxon>
        <taxon>Aplysia</taxon>
    </lineage>
</organism>
<evidence type="ECO:0000256" key="3">
    <source>
        <dbReference type="PROSITE-ProRule" id="PRU00023"/>
    </source>
</evidence>
<keyword evidence="1" id="KW-0677">Repeat</keyword>
<dbReference type="GeneID" id="101848891"/>
<dbReference type="PRINTS" id="PR01415">
    <property type="entry name" value="ANKYRIN"/>
</dbReference>
<feature type="repeat" description="ANK" evidence="3">
    <location>
        <begin position="122"/>
        <end position="154"/>
    </location>
</feature>
<sequence>MAAQTTADEVCKYAYEGNLAVLKLKIQGNNSFSSRKDTSGRAPLHWAASGGHTDIVAYLLELQVPVNDRDEISETLIKHGADVDPTDSVGHTPLHRAASKGNLNIVKLLISNKANLDLRDISGCTPLHLACEDDSGEVAKLLIDNGARTDIRNNDKKTAFELAPRTLKRNLESALDR</sequence>
<keyword evidence="5" id="KW-0647">Proteasome</keyword>
<dbReference type="RefSeq" id="XP_035826401.1">
    <property type="nucleotide sequence ID" value="XM_035970508.1"/>
</dbReference>
<dbReference type="PANTHER" id="PTHR24171">
    <property type="entry name" value="ANKYRIN REPEAT DOMAIN-CONTAINING PROTEIN 39-RELATED"/>
    <property type="match status" value="1"/>
</dbReference>
<dbReference type="PROSITE" id="PS50297">
    <property type="entry name" value="ANK_REP_REGION"/>
    <property type="match status" value="3"/>
</dbReference>
<dbReference type="Pfam" id="PF12796">
    <property type="entry name" value="Ank_2"/>
    <property type="match status" value="1"/>
</dbReference>
<reference evidence="5" key="1">
    <citation type="submission" date="2025-08" db="UniProtKB">
        <authorList>
            <consortium name="RefSeq"/>
        </authorList>
    </citation>
    <scope>IDENTIFICATION</scope>
</reference>
<dbReference type="SUPFAM" id="SSF48403">
    <property type="entry name" value="Ankyrin repeat"/>
    <property type="match status" value="1"/>
</dbReference>
<dbReference type="PROSITE" id="PS50088">
    <property type="entry name" value="ANK_REPEAT"/>
    <property type="match status" value="3"/>
</dbReference>
<accession>A0ABM1VVF9</accession>
<dbReference type="GO" id="GO:0000502">
    <property type="term" value="C:proteasome complex"/>
    <property type="evidence" value="ECO:0007669"/>
    <property type="project" value="UniProtKB-KW"/>
</dbReference>
<gene>
    <name evidence="5" type="primary">LOC101848891</name>
</gene>
<feature type="repeat" description="ANK" evidence="3">
    <location>
        <begin position="89"/>
        <end position="121"/>
    </location>
</feature>
<dbReference type="Proteomes" id="UP000694888">
    <property type="component" value="Unplaced"/>
</dbReference>
<dbReference type="SMART" id="SM00248">
    <property type="entry name" value="ANK"/>
    <property type="match status" value="3"/>
</dbReference>
<evidence type="ECO:0000313" key="5">
    <source>
        <dbReference type="RefSeq" id="XP_035826401.1"/>
    </source>
</evidence>
<evidence type="ECO:0000256" key="2">
    <source>
        <dbReference type="ARBA" id="ARBA00023043"/>
    </source>
</evidence>
<dbReference type="Gene3D" id="1.25.40.20">
    <property type="entry name" value="Ankyrin repeat-containing domain"/>
    <property type="match status" value="3"/>
</dbReference>
<dbReference type="InterPro" id="IPR036770">
    <property type="entry name" value="Ankyrin_rpt-contain_sf"/>
</dbReference>
<feature type="repeat" description="ANK" evidence="3">
    <location>
        <begin position="39"/>
        <end position="71"/>
    </location>
</feature>
<keyword evidence="2 3" id="KW-0040">ANK repeat</keyword>
<keyword evidence="4" id="KW-1185">Reference proteome</keyword>
<dbReference type="PANTHER" id="PTHR24171:SF11">
    <property type="entry name" value="26S PROTEASOME NON-ATPASE REGULATORY SUBUNIT 10"/>
    <property type="match status" value="1"/>
</dbReference>
<name>A0ABM1VVF9_APLCA</name>
<dbReference type="InterPro" id="IPR002110">
    <property type="entry name" value="Ankyrin_rpt"/>
</dbReference>
<dbReference type="Pfam" id="PF13637">
    <property type="entry name" value="Ank_4"/>
    <property type="match status" value="1"/>
</dbReference>